<evidence type="ECO:0000313" key="2">
    <source>
        <dbReference type="Proteomes" id="UP000762676"/>
    </source>
</evidence>
<dbReference type="InterPro" id="IPR036179">
    <property type="entry name" value="Ig-like_dom_sf"/>
</dbReference>
<name>A0AAV4ECY7_9GAST</name>
<evidence type="ECO:0008006" key="3">
    <source>
        <dbReference type="Google" id="ProtNLM"/>
    </source>
</evidence>
<dbReference type="EMBL" id="BMAT01003620">
    <property type="protein sequence ID" value="GFR58867.1"/>
    <property type="molecule type" value="Genomic_DNA"/>
</dbReference>
<dbReference type="AlphaFoldDB" id="A0AAV4ECY7"/>
<comment type="caution">
    <text evidence="1">The sequence shown here is derived from an EMBL/GenBank/DDBJ whole genome shotgun (WGS) entry which is preliminary data.</text>
</comment>
<sequence>MKLVPIPTTKSDSPGYEQEIQAVMKSCWTGVVVCVTSLVCAVSGQASLTGGYTHDLQILDIQLSDQGFYKCSAGPASIIWHLDVLEAETLPTPADPDGINITDCCVAKNVSESCLPACYPPDIDLDNFNVVLQCGQQNDVVGLMECLTGQ</sequence>
<accession>A0AAV4ECY7</accession>
<reference evidence="1 2" key="1">
    <citation type="journal article" date="2021" name="Elife">
        <title>Chloroplast acquisition without the gene transfer in kleptoplastic sea slugs, Plakobranchus ocellatus.</title>
        <authorList>
            <person name="Maeda T."/>
            <person name="Takahashi S."/>
            <person name="Yoshida T."/>
            <person name="Shimamura S."/>
            <person name="Takaki Y."/>
            <person name="Nagai Y."/>
            <person name="Toyoda A."/>
            <person name="Suzuki Y."/>
            <person name="Arimoto A."/>
            <person name="Ishii H."/>
            <person name="Satoh N."/>
            <person name="Nishiyama T."/>
            <person name="Hasebe M."/>
            <person name="Maruyama T."/>
            <person name="Minagawa J."/>
            <person name="Obokata J."/>
            <person name="Shigenobu S."/>
        </authorList>
    </citation>
    <scope>NUCLEOTIDE SEQUENCE [LARGE SCALE GENOMIC DNA]</scope>
</reference>
<gene>
    <name evidence="1" type="ORF">ElyMa_001780200</name>
</gene>
<keyword evidence="2" id="KW-1185">Reference proteome</keyword>
<dbReference type="SUPFAM" id="SSF48726">
    <property type="entry name" value="Immunoglobulin"/>
    <property type="match status" value="1"/>
</dbReference>
<organism evidence="1 2">
    <name type="scientific">Elysia marginata</name>
    <dbReference type="NCBI Taxonomy" id="1093978"/>
    <lineage>
        <taxon>Eukaryota</taxon>
        <taxon>Metazoa</taxon>
        <taxon>Spiralia</taxon>
        <taxon>Lophotrochozoa</taxon>
        <taxon>Mollusca</taxon>
        <taxon>Gastropoda</taxon>
        <taxon>Heterobranchia</taxon>
        <taxon>Euthyneura</taxon>
        <taxon>Panpulmonata</taxon>
        <taxon>Sacoglossa</taxon>
        <taxon>Placobranchoidea</taxon>
        <taxon>Plakobranchidae</taxon>
        <taxon>Elysia</taxon>
    </lineage>
</organism>
<dbReference type="Proteomes" id="UP000762676">
    <property type="component" value="Unassembled WGS sequence"/>
</dbReference>
<protein>
    <recommendedName>
        <fullName evidence="3">Ig-like domain-containing protein</fullName>
    </recommendedName>
</protein>
<proteinExistence type="predicted"/>
<evidence type="ECO:0000313" key="1">
    <source>
        <dbReference type="EMBL" id="GFR58867.1"/>
    </source>
</evidence>